<dbReference type="NCBIfam" id="TIGR00765">
    <property type="entry name" value="yihY_not_rbn"/>
    <property type="match status" value="1"/>
</dbReference>
<dbReference type="RefSeq" id="WP_394822017.1">
    <property type="nucleotide sequence ID" value="NZ_CP089984.1"/>
</dbReference>
<feature type="compositionally biased region" description="Basic and acidic residues" evidence="6">
    <location>
        <begin position="296"/>
        <end position="306"/>
    </location>
</feature>
<sequence length="342" mass="36481">MLKKVFELFQEAAVRWSDDKCHRMGASLAYYALFSIFPLLMLAVTGLGFFLGDDDATRAKIVSSFGSTGAPGAQGLVDQTLSNLQNHHTARGVGMVVGLVALVLSASGVFSELDTALSRIWRCPEPSSSGIVESVLQTVREKAMAMLLVLGAALLLLVSLILSTALSAVTSVARDALPFAWAWSMLEHAVSLGFLTFAFAALFKVVPACGAKWRDVLGGGLLTALLFTLAKRLLTLYMTTLASYDAYGAVGAVLALLTWIYLVSLIVFFGAEFARVYAERHGSFANRTALEPGEADETRAKSEVEAGKTATRAPGSPRKGERDRVADEGDQPHKGPPAHSLP</sequence>
<protein>
    <submittedName>
        <fullName evidence="8">YihY/virulence factor BrkB family protein</fullName>
    </submittedName>
</protein>
<keyword evidence="4 7" id="KW-1133">Transmembrane helix</keyword>
<name>A0ABZ2LNS9_9BACT</name>
<feature type="region of interest" description="Disordered" evidence="6">
    <location>
        <begin position="289"/>
        <end position="342"/>
    </location>
</feature>
<feature type="transmembrane region" description="Helical" evidence="7">
    <location>
        <begin position="215"/>
        <end position="234"/>
    </location>
</feature>
<comment type="subcellular location">
    <subcellularLocation>
        <location evidence="1">Cell membrane</location>
        <topology evidence="1">Multi-pass membrane protein</topology>
    </subcellularLocation>
</comment>
<keyword evidence="3 7" id="KW-0812">Transmembrane</keyword>
<feature type="transmembrane region" description="Helical" evidence="7">
    <location>
        <begin position="147"/>
        <end position="169"/>
    </location>
</feature>
<reference evidence="8 9" key="1">
    <citation type="submission" date="2021-12" db="EMBL/GenBank/DDBJ databases">
        <title>Discovery of the Pendulisporaceae a myxobacterial family with distinct sporulation behavior and unique specialized metabolism.</title>
        <authorList>
            <person name="Garcia R."/>
            <person name="Popoff A."/>
            <person name="Bader C.D."/>
            <person name="Loehr J."/>
            <person name="Walesch S."/>
            <person name="Walt C."/>
            <person name="Boldt J."/>
            <person name="Bunk B."/>
            <person name="Haeckl F.J.F.P.J."/>
            <person name="Gunesch A.P."/>
            <person name="Birkelbach J."/>
            <person name="Nuebel U."/>
            <person name="Pietschmann T."/>
            <person name="Bach T."/>
            <person name="Mueller R."/>
        </authorList>
    </citation>
    <scope>NUCLEOTIDE SEQUENCE [LARGE SCALE GENOMIC DNA]</scope>
    <source>
        <strain evidence="8 9">MSr11954</strain>
    </source>
</reference>
<proteinExistence type="predicted"/>
<evidence type="ECO:0000256" key="1">
    <source>
        <dbReference type="ARBA" id="ARBA00004651"/>
    </source>
</evidence>
<evidence type="ECO:0000313" key="9">
    <source>
        <dbReference type="Proteomes" id="UP001370348"/>
    </source>
</evidence>
<evidence type="ECO:0000256" key="6">
    <source>
        <dbReference type="SAM" id="MobiDB-lite"/>
    </source>
</evidence>
<feature type="compositionally biased region" description="Basic and acidic residues" evidence="6">
    <location>
        <begin position="318"/>
        <end position="333"/>
    </location>
</feature>
<evidence type="ECO:0000256" key="4">
    <source>
        <dbReference type="ARBA" id="ARBA00022989"/>
    </source>
</evidence>
<evidence type="ECO:0000313" key="8">
    <source>
        <dbReference type="EMBL" id="WXB12395.1"/>
    </source>
</evidence>
<dbReference type="PIRSF" id="PIRSF035875">
    <property type="entry name" value="RNase_BN"/>
    <property type="match status" value="1"/>
</dbReference>
<dbReference type="PANTHER" id="PTHR30213:SF1">
    <property type="entry name" value="INNER MEMBRANE PROTEIN YHJD"/>
    <property type="match status" value="1"/>
</dbReference>
<keyword evidence="5 7" id="KW-0472">Membrane</keyword>
<keyword evidence="9" id="KW-1185">Reference proteome</keyword>
<accession>A0ABZ2LNS9</accession>
<dbReference type="PANTHER" id="PTHR30213">
    <property type="entry name" value="INNER MEMBRANE PROTEIN YHJD"/>
    <property type="match status" value="1"/>
</dbReference>
<keyword evidence="2" id="KW-1003">Cell membrane</keyword>
<feature type="transmembrane region" description="Helical" evidence="7">
    <location>
        <begin position="28"/>
        <end position="51"/>
    </location>
</feature>
<dbReference type="Proteomes" id="UP001370348">
    <property type="component" value="Chromosome"/>
</dbReference>
<gene>
    <name evidence="8" type="ORF">LZC94_31665</name>
</gene>
<feature type="transmembrane region" description="Helical" evidence="7">
    <location>
        <begin position="246"/>
        <end position="271"/>
    </location>
</feature>
<evidence type="ECO:0000256" key="3">
    <source>
        <dbReference type="ARBA" id="ARBA00022692"/>
    </source>
</evidence>
<feature type="transmembrane region" description="Helical" evidence="7">
    <location>
        <begin position="181"/>
        <end position="203"/>
    </location>
</feature>
<evidence type="ECO:0000256" key="7">
    <source>
        <dbReference type="SAM" id="Phobius"/>
    </source>
</evidence>
<dbReference type="EMBL" id="CP089984">
    <property type="protein sequence ID" value="WXB12395.1"/>
    <property type="molecule type" value="Genomic_DNA"/>
</dbReference>
<dbReference type="Pfam" id="PF03631">
    <property type="entry name" value="Virul_fac_BrkB"/>
    <property type="match status" value="1"/>
</dbReference>
<organism evidence="8 9">
    <name type="scientific">Pendulispora albinea</name>
    <dbReference type="NCBI Taxonomy" id="2741071"/>
    <lineage>
        <taxon>Bacteria</taxon>
        <taxon>Pseudomonadati</taxon>
        <taxon>Myxococcota</taxon>
        <taxon>Myxococcia</taxon>
        <taxon>Myxococcales</taxon>
        <taxon>Sorangiineae</taxon>
        <taxon>Pendulisporaceae</taxon>
        <taxon>Pendulispora</taxon>
    </lineage>
</organism>
<evidence type="ECO:0000256" key="2">
    <source>
        <dbReference type="ARBA" id="ARBA00022475"/>
    </source>
</evidence>
<evidence type="ECO:0000256" key="5">
    <source>
        <dbReference type="ARBA" id="ARBA00023136"/>
    </source>
</evidence>
<dbReference type="InterPro" id="IPR017039">
    <property type="entry name" value="Virul_fac_BrkB"/>
</dbReference>
<feature type="transmembrane region" description="Helical" evidence="7">
    <location>
        <begin position="92"/>
        <end position="110"/>
    </location>
</feature>